<protein>
    <submittedName>
        <fullName evidence="2">Uncharacterized protein</fullName>
    </submittedName>
</protein>
<evidence type="ECO:0000256" key="1">
    <source>
        <dbReference type="SAM" id="Phobius"/>
    </source>
</evidence>
<dbReference type="Proteomes" id="UP000327118">
    <property type="component" value="Unassembled WGS sequence"/>
</dbReference>
<dbReference type="EMBL" id="ML739053">
    <property type="protein sequence ID" value="KAE8355415.1"/>
    <property type="molecule type" value="Genomic_DNA"/>
</dbReference>
<accession>A0A5N6ZCT1</accession>
<reference evidence="3" key="1">
    <citation type="submission" date="2019-04" db="EMBL/GenBank/DDBJ databases">
        <title>Friends and foes A comparative genomics studyof 23 Aspergillus species from section Flavi.</title>
        <authorList>
            <consortium name="DOE Joint Genome Institute"/>
            <person name="Kjaerbolling I."/>
            <person name="Vesth T."/>
            <person name="Frisvad J.C."/>
            <person name="Nybo J.L."/>
            <person name="Theobald S."/>
            <person name="Kildgaard S."/>
            <person name="Isbrandt T."/>
            <person name="Kuo A."/>
            <person name="Sato A."/>
            <person name="Lyhne E.K."/>
            <person name="Kogle M.E."/>
            <person name="Wiebenga A."/>
            <person name="Kun R.S."/>
            <person name="Lubbers R.J."/>
            <person name="Makela M.R."/>
            <person name="Barry K."/>
            <person name="Chovatia M."/>
            <person name="Clum A."/>
            <person name="Daum C."/>
            <person name="Haridas S."/>
            <person name="He G."/>
            <person name="LaButti K."/>
            <person name="Lipzen A."/>
            <person name="Mondo S."/>
            <person name="Riley R."/>
            <person name="Salamov A."/>
            <person name="Simmons B.A."/>
            <person name="Magnuson J.K."/>
            <person name="Henrissat B."/>
            <person name="Mortensen U.H."/>
            <person name="Larsen T.O."/>
            <person name="Devries R.P."/>
            <person name="Grigoriev I.V."/>
            <person name="Machida M."/>
            <person name="Baker S.E."/>
            <person name="Andersen M.R."/>
        </authorList>
    </citation>
    <scope>NUCLEOTIDE SEQUENCE [LARGE SCALE GENOMIC DNA]</scope>
    <source>
        <strain evidence="3">CBS 553.77</strain>
    </source>
</reference>
<feature type="transmembrane region" description="Helical" evidence="1">
    <location>
        <begin position="26"/>
        <end position="49"/>
    </location>
</feature>
<keyword evidence="1" id="KW-1133">Transmembrane helix</keyword>
<sequence length="104" mass="12071">MAFCGLLFLFFRYHDRVQSFTAKLRILFALLFCTSGHMITGPVVIRICVLSSIRHYSHVCFLFPFLFVFCLVDLRHLCNYFACCNCNRILGEHRVVVCPTRDGV</sequence>
<keyword evidence="1" id="KW-0472">Membrane</keyword>
<proteinExistence type="predicted"/>
<feature type="transmembrane region" description="Helical" evidence="1">
    <location>
        <begin position="56"/>
        <end position="77"/>
    </location>
</feature>
<evidence type="ECO:0000313" key="3">
    <source>
        <dbReference type="Proteomes" id="UP000327118"/>
    </source>
</evidence>
<keyword evidence="1" id="KW-0812">Transmembrane</keyword>
<dbReference type="AlphaFoldDB" id="A0A5N6ZCT1"/>
<gene>
    <name evidence="2" type="ORF">BDV28DRAFT_45725</name>
</gene>
<name>A0A5N6ZCT1_9EURO</name>
<organism evidence="2 3">
    <name type="scientific">Aspergillus coremiiformis</name>
    <dbReference type="NCBI Taxonomy" id="138285"/>
    <lineage>
        <taxon>Eukaryota</taxon>
        <taxon>Fungi</taxon>
        <taxon>Dikarya</taxon>
        <taxon>Ascomycota</taxon>
        <taxon>Pezizomycotina</taxon>
        <taxon>Eurotiomycetes</taxon>
        <taxon>Eurotiomycetidae</taxon>
        <taxon>Eurotiales</taxon>
        <taxon>Aspergillaceae</taxon>
        <taxon>Aspergillus</taxon>
        <taxon>Aspergillus subgen. Circumdati</taxon>
    </lineage>
</organism>
<keyword evidence="3" id="KW-1185">Reference proteome</keyword>
<evidence type="ECO:0000313" key="2">
    <source>
        <dbReference type="EMBL" id="KAE8355415.1"/>
    </source>
</evidence>